<keyword evidence="3 5" id="KW-1133">Transmembrane helix</keyword>
<feature type="transmembrane region" description="Helical" evidence="5">
    <location>
        <begin position="114"/>
        <end position="133"/>
    </location>
</feature>
<dbReference type="CDD" id="cd10428">
    <property type="entry name" value="LFG_like"/>
    <property type="match status" value="1"/>
</dbReference>
<feature type="region of interest" description="Disordered" evidence="6">
    <location>
        <begin position="1"/>
        <end position="23"/>
    </location>
</feature>
<dbReference type="Pfam" id="PF01027">
    <property type="entry name" value="Bax1-I"/>
    <property type="match status" value="1"/>
</dbReference>
<dbReference type="InterPro" id="IPR006214">
    <property type="entry name" value="Bax_inhibitor_1-related"/>
</dbReference>
<protein>
    <submittedName>
        <fullName evidence="8">Uncharacterized protein</fullName>
    </submittedName>
</protein>
<dbReference type="AlphaFoldDB" id="A0A914BX84"/>
<proteinExistence type="inferred from homology"/>
<evidence type="ECO:0000256" key="5">
    <source>
        <dbReference type="RuleBase" id="RU004379"/>
    </source>
</evidence>
<evidence type="ECO:0000256" key="2">
    <source>
        <dbReference type="ARBA" id="ARBA00022692"/>
    </source>
</evidence>
<evidence type="ECO:0000256" key="1">
    <source>
        <dbReference type="ARBA" id="ARBA00004141"/>
    </source>
</evidence>
<evidence type="ECO:0000256" key="4">
    <source>
        <dbReference type="ARBA" id="ARBA00023136"/>
    </source>
</evidence>
<reference evidence="8" key="1">
    <citation type="submission" date="2022-11" db="UniProtKB">
        <authorList>
            <consortium name="WormBaseParasite"/>
        </authorList>
    </citation>
    <scope>IDENTIFICATION</scope>
</reference>
<sequence>MAYNQPYGQQQQQQPFNPGYNPNYQSAPGWTNTTYNQGYPQNPQNPNMASYNADPGYAEGGMAKENVNFTNASIRAGFIRKVFTWVTIMLAVVAVMSVLPFIHTELKSFVYQNFGLYYVSYVTFLVVYIALVCCENVRRSFPSNLICTAILTLAIGYMTMMICTRYDVVSVALCFVITAVCCGTIVIFAMQTKYDLTSMIGIAFIFSMVLMVFGLIAIMSIMFFPQLRFVYQIYAALAALLFMFYLAIDVQMIMGGRKFEISPEDHVFAAIQVFLDIIYIFWMLLSLFGSSSN</sequence>
<name>A0A914BX84_9BILA</name>
<dbReference type="WBParaSite" id="ACRNAN_Path_1204.g4685.t2">
    <property type="protein sequence ID" value="ACRNAN_Path_1204.g4685.t2"/>
    <property type="gene ID" value="ACRNAN_Path_1204.g4685"/>
</dbReference>
<dbReference type="Proteomes" id="UP000887540">
    <property type="component" value="Unplaced"/>
</dbReference>
<evidence type="ECO:0000313" key="8">
    <source>
        <dbReference type="WBParaSite" id="ACRNAN_Path_1204.g4685.t2"/>
    </source>
</evidence>
<dbReference type="PANTHER" id="PTHR23291">
    <property type="entry name" value="BAX INHIBITOR-RELATED"/>
    <property type="match status" value="1"/>
</dbReference>
<evidence type="ECO:0000256" key="6">
    <source>
        <dbReference type="SAM" id="MobiDB-lite"/>
    </source>
</evidence>
<feature type="transmembrane region" description="Helical" evidence="5">
    <location>
        <begin position="202"/>
        <end position="223"/>
    </location>
</feature>
<feature type="transmembrane region" description="Helical" evidence="5">
    <location>
        <begin position="229"/>
        <end position="248"/>
    </location>
</feature>
<dbReference type="PANTHER" id="PTHR23291:SF127">
    <property type="entry name" value="PROTEIN LIFEGUARD 1-LIKE"/>
    <property type="match status" value="1"/>
</dbReference>
<evidence type="ECO:0000313" key="7">
    <source>
        <dbReference type="Proteomes" id="UP000887540"/>
    </source>
</evidence>
<evidence type="ECO:0000256" key="3">
    <source>
        <dbReference type="ARBA" id="ARBA00022989"/>
    </source>
</evidence>
<keyword evidence="2 5" id="KW-0812">Transmembrane</keyword>
<dbReference type="GO" id="GO:0016020">
    <property type="term" value="C:membrane"/>
    <property type="evidence" value="ECO:0007669"/>
    <property type="project" value="UniProtKB-SubCell"/>
</dbReference>
<feature type="transmembrane region" description="Helical" evidence="5">
    <location>
        <begin position="145"/>
        <end position="162"/>
    </location>
</feature>
<feature type="transmembrane region" description="Helical" evidence="5">
    <location>
        <begin position="168"/>
        <end position="190"/>
    </location>
</feature>
<comment type="similarity">
    <text evidence="5">Belongs to the BI1 family.</text>
</comment>
<dbReference type="GO" id="GO:2001234">
    <property type="term" value="P:negative regulation of apoptotic signaling pathway"/>
    <property type="evidence" value="ECO:0007669"/>
    <property type="project" value="TreeGrafter"/>
</dbReference>
<keyword evidence="7" id="KW-1185">Reference proteome</keyword>
<accession>A0A914BX84</accession>
<keyword evidence="4 5" id="KW-0472">Membrane</keyword>
<feature type="transmembrane region" description="Helical" evidence="5">
    <location>
        <begin position="82"/>
        <end position="102"/>
    </location>
</feature>
<feature type="transmembrane region" description="Helical" evidence="5">
    <location>
        <begin position="268"/>
        <end position="288"/>
    </location>
</feature>
<organism evidence="7 8">
    <name type="scientific">Acrobeloides nanus</name>
    <dbReference type="NCBI Taxonomy" id="290746"/>
    <lineage>
        <taxon>Eukaryota</taxon>
        <taxon>Metazoa</taxon>
        <taxon>Ecdysozoa</taxon>
        <taxon>Nematoda</taxon>
        <taxon>Chromadorea</taxon>
        <taxon>Rhabditida</taxon>
        <taxon>Tylenchina</taxon>
        <taxon>Cephalobomorpha</taxon>
        <taxon>Cephaloboidea</taxon>
        <taxon>Cephalobidae</taxon>
        <taxon>Acrobeloides</taxon>
    </lineage>
</organism>
<comment type="subcellular location">
    <subcellularLocation>
        <location evidence="1">Membrane</location>
        <topology evidence="1">Multi-pass membrane protein</topology>
    </subcellularLocation>
</comment>
<dbReference type="GO" id="GO:0005783">
    <property type="term" value="C:endoplasmic reticulum"/>
    <property type="evidence" value="ECO:0007669"/>
    <property type="project" value="TreeGrafter"/>
</dbReference>
<dbReference type="GO" id="GO:0005794">
    <property type="term" value="C:Golgi apparatus"/>
    <property type="evidence" value="ECO:0007669"/>
    <property type="project" value="TreeGrafter"/>
</dbReference>